<dbReference type="Proteomes" id="UP000019151">
    <property type="component" value="Chromosome"/>
</dbReference>
<proteinExistence type="predicted"/>
<dbReference type="InterPro" id="IPR050832">
    <property type="entry name" value="Bact_Acetyltransf"/>
</dbReference>
<dbReference type="RefSeq" id="WP_025410393.1">
    <property type="nucleotide sequence ID" value="NZ_CP007128.1"/>
</dbReference>
<accession>W0RHI9</accession>
<dbReference type="Pfam" id="PF00583">
    <property type="entry name" value="Acetyltransf_1"/>
    <property type="match status" value="1"/>
</dbReference>
<dbReference type="AlphaFoldDB" id="W0RHI9"/>
<dbReference type="STRING" id="861299.J421_1331"/>
<dbReference type="PROSITE" id="PS51186">
    <property type="entry name" value="GNAT"/>
    <property type="match status" value="1"/>
</dbReference>
<protein>
    <submittedName>
        <fullName evidence="4">GCN5-related N-acetyltransferase</fullName>
    </submittedName>
</protein>
<gene>
    <name evidence="4" type="ORF">J421_1331</name>
</gene>
<sequence length="163" mass="17299">MTPSRDVLTGAVAVRRAVPNDVPGIAALVAEWAEEEILLPRTAADVARAVDDYVVAVDARGRVLACGALREYSPSLAELVSLAVARDAHGRGLGRLVVAAVERLALARGHASLFAHTVSSEFFEAVGYDRADRSLYPEKTGRSHTVCMHRSLLVEVEGLAVAA</sequence>
<keyword evidence="1 4" id="KW-0808">Transferase</keyword>
<name>W0RHI9_9BACT</name>
<dbReference type="InterPro" id="IPR000182">
    <property type="entry name" value="GNAT_dom"/>
</dbReference>
<dbReference type="PANTHER" id="PTHR43877">
    <property type="entry name" value="AMINOALKYLPHOSPHONATE N-ACETYLTRANSFERASE-RELATED-RELATED"/>
    <property type="match status" value="1"/>
</dbReference>
<evidence type="ECO:0000259" key="3">
    <source>
        <dbReference type="PROSITE" id="PS51186"/>
    </source>
</evidence>
<evidence type="ECO:0000256" key="1">
    <source>
        <dbReference type="ARBA" id="ARBA00022679"/>
    </source>
</evidence>
<dbReference type="OrthoDB" id="5419426at2"/>
<dbReference type="InterPro" id="IPR016181">
    <property type="entry name" value="Acyl_CoA_acyltransferase"/>
</dbReference>
<dbReference type="CDD" id="cd04301">
    <property type="entry name" value="NAT_SF"/>
    <property type="match status" value="1"/>
</dbReference>
<reference evidence="4 5" key="1">
    <citation type="journal article" date="2014" name="Genome Announc.">
        <title>Genome Sequence and Methylome of Soil Bacterium Gemmatirosa kalamazoonensis KBS708T, a Member of the Rarely Cultivated Gemmatimonadetes Phylum.</title>
        <authorList>
            <person name="Debruyn J.M."/>
            <person name="Radosevich M."/>
            <person name="Wommack K.E."/>
            <person name="Polson S.W."/>
            <person name="Hauser L.J."/>
            <person name="Fawaz M.N."/>
            <person name="Korlach J."/>
            <person name="Tsai Y.C."/>
        </authorList>
    </citation>
    <scope>NUCLEOTIDE SEQUENCE [LARGE SCALE GENOMIC DNA]</scope>
    <source>
        <strain evidence="4 5">KBS708</strain>
    </source>
</reference>
<evidence type="ECO:0000313" key="4">
    <source>
        <dbReference type="EMBL" id="AHG88868.1"/>
    </source>
</evidence>
<feature type="domain" description="N-acetyltransferase" evidence="3">
    <location>
        <begin position="12"/>
        <end position="153"/>
    </location>
</feature>
<dbReference type="SUPFAM" id="SSF55729">
    <property type="entry name" value="Acyl-CoA N-acyltransferases (Nat)"/>
    <property type="match status" value="1"/>
</dbReference>
<dbReference type="eggNOG" id="COG1246">
    <property type="taxonomic scope" value="Bacteria"/>
</dbReference>
<dbReference type="Gene3D" id="3.40.630.30">
    <property type="match status" value="1"/>
</dbReference>
<dbReference type="HOGENOM" id="CLU_119519_0_0_0"/>
<organism evidence="4 5">
    <name type="scientific">Gemmatirosa kalamazoonensis</name>
    <dbReference type="NCBI Taxonomy" id="861299"/>
    <lineage>
        <taxon>Bacteria</taxon>
        <taxon>Pseudomonadati</taxon>
        <taxon>Gemmatimonadota</taxon>
        <taxon>Gemmatimonadia</taxon>
        <taxon>Gemmatimonadales</taxon>
        <taxon>Gemmatimonadaceae</taxon>
        <taxon>Gemmatirosa</taxon>
    </lineage>
</organism>
<dbReference type="KEGG" id="gba:J421_1331"/>
<keyword evidence="5" id="KW-1185">Reference proteome</keyword>
<dbReference type="GO" id="GO:0016747">
    <property type="term" value="F:acyltransferase activity, transferring groups other than amino-acyl groups"/>
    <property type="evidence" value="ECO:0007669"/>
    <property type="project" value="InterPro"/>
</dbReference>
<keyword evidence="2" id="KW-0012">Acyltransferase</keyword>
<dbReference type="InParanoid" id="W0RHI9"/>
<dbReference type="EMBL" id="CP007128">
    <property type="protein sequence ID" value="AHG88868.1"/>
    <property type="molecule type" value="Genomic_DNA"/>
</dbReference>
<evidence type="ECO:0000256" key="2">
    <source>
        <dbReference type="ARBA" id="ARBA00023315"/>
    </source>
</evidence>
<evidence type="ECO:0000313" key="5">
    <source>
        <dbReference type="Proteomes" id="UP000019151"/>
    </source>
</evidence>